<gene>
    <name evidence="8 10" type="primary">purH</name>
    <name evidence="10" type="ORF">ACFSTF_00820</name>
</gene>
<comment type="caution">
    <text evidence="10">The sequence shown here is derived from an EMBL/GenBank/DDBJ whole genome shotgun (WGS) entry which is preliminary data.</text>
</comment>
<evidence type="ECO:0000256" key="8">
    <source>
        <dbReference type="HAMAP-Rule" id="MF_00139"/>
    </source>
</evidence>
<evidence type="ECO:0000256" key="6">
    <source>
        <dbReference type="ARBA" id="ARBA00022801"/>
    </source>
</evidence>
<dbReference type="GO" id="GO:0004643">
    <property type="term" value="F:phosphoribosylaminoimidazolecarboxamide formyltransferase activity"/>
    <property type="evidence" value="ECO:0007669"/>
    <property type="project" value="UniProtKB-EC"/>
</dbReference>
<comment type="similarity">
    <text evidence="3 8">Belongs to the PurH family.</text>
</comment>
<evidence type="ECO:0000259" key="9">
    <source>
        <dbReference type="PROSITE" id="PS51855"/>
    </source>
</evidence>
<dbReference type="PANTHER" id="PTHR11692">
    <property type="entry name" value="BIFUNCTIONAL PURINE BIOSYNTHESIS PROTEIN PURH"/>
    <property type="match status" value="1"/>
</dbReference>
<keyword evidence="6 8" id="KW-0378">Hydrolase</keyword>
<dbReference type="Proteomes" id="UP001597458">
    <property type="component" value="Unassembled WGS sequence"/>
</dbReference>
<dbReference type="InterPro" id="IPR002695">
    <property type="entry name" value="PurH-like"/>
</dbReference>
<comment type="catalytic activity">
    <reaction evidence="8">
        <text>(6R)-10-formyltetrahydrofolate + 5-amino-1-(5-phospho-beta-D-ribosyl)imidazole-4-carboxamide = 5-formamido-1-(5-phospho-D-ribosyl)imidazole-4-carboxamide + (6S)-5,6,7,8-tetrahydrofolate</text>
        <dbReference type="Rhea" id="RHEA:22192"/>
        <dbReference type="ChEBI" id="CHEBI:57453"/>
        <dbReference type="ChEBI" id="CHEBI:58467"/>
        <dbReference type="ChEBI" id="CHEBI:58475"/>
        <dbReference type="ChEBI" id="CHEBI:195366"/>
        <dbReference type="EC" id="2.1.2.3"/>
    </reaction>
</comment>
<dbReference type="Gene3D" id="3.40.50.1380">
    <property type="entry name" value="Methylglyoxal synthase-like domain"/>
    <property type="match status" value="1"/>
</dbReference>
<dbReference type="SMART" id="SM00851">
    <property type="entry name" value="MGS"/>
    <property type="match status" value="1"/>
</dbReference>
<dbReference type="HAMAP" id="MF_00139">
    <property type="entry name" value="PurH"/>
    <property type="match status" value="1"/>
</dbReference>
<dbReference type="PROSITE" id="PS51855">
    <property type="entry name" value="MGS"/>
    <property type="match status" value="1"/>
</dbReference>
<evidence type="ECO:0000256" key="2">
    <source>
        <dbReference type="ARBA" id="ARBA00004954"/>
    </source>
</evidence>
<comment type="domain">
    <text evidence="8">The IMP cyclohydrolase activity resides in the N-terminal region.</text>
</comment>
<dbReference type="InterPro" id="IPR011607">
    <property type="entry name" value="MGS-like_dom"/>
</dbReference>
<reference evidence="11" key="1">
    <citation type="journal article" date="2019" name="Int. J. Syst. Evol. Microbiol.">
        <title>The Global Catalogue of Microorganisms (GCM) 10K type strain sequencing project: providing services to taxonomists for standard genome sequencing and annotation.</title>
        <authorList>
            <consortium name="The Broad Institute Genomics Platform"/>
            <consortium name="The Broad Institute Genome Sequencing Center for Infectious Disease"/>
            <person name="Wu L."/>
            <person name="Ma J."/>
        </authorList>
    </citation>
    <scope>NUCLEOTIDE SEQUENCE [LARGE SCALE GENOMIC DNA]</scope>
    <source>
        <strain evidence="11">TISTR 2241</strain>
    </source>
</reference>
<keyword evidence="4 8" id="KW-0808">Transferase</keyword>
<evidence type="ECO:0000313" key="11">
    <source>
        <dbReference type="Proteomes" id="UP001597458"/>
    </source>
</evidence>
<evidence type="ECO:0000256" key="5">
    <source>
        <dbReference type="ARBA" id="ARBA00022755"/>
    </source>
</evidence>
<evidence type="ECO:0000256" key="3">
    <source>
        <dbReference type="ARBA" id="ARBA00007667"/>
    </source>
</evidence>
<dbReference type="PIRSF" id="PIRSF000414">
    <property type="entry name" value="AICARFT_IMPCHas"/>
    <property type="match status" value="1"/>
</dbReference>
<evidence type="ECO:0000256" key="1">
    <source>
        <dbReference type="ARBA" id="ARBA00004844"/>
    </source>
</evidence>
<keyword evidence="7 8" id="KW-0511">Multifunctional enzyme</keyword>
<evidence type="ECO:0000313" key="10">
    <source>
        <dbReference type="EMBL" id="MFD2615886.1"/>
    </source>
</evidence>
<feature type="domain" description="MGS-like" evidence="9">
    <location>
        <begin position="1"/>
        <end position="146"/>
    </location>
</feature>
<dbReference type="Pfam" id="PF02142">
    <property type="entry name" value="MGS"/>
    <property type="match status" value="1"/>
</dbReference>
<dbReference type="InterPro" id="IPR024051">
    <property type="entry name" value="AICAR_Tfase_dup_dom_sf"/>
</dbReference>
<dbReference type="SUPFAM" id="SSF52335">
    <property type="entry name" value="Methylglyoxal synthase-like"/>
    <property type="match status" value="1"/>
</dbReference>
<dbReference type="InterPro" id="IPR036914">
    <property type="entry name" value="MGS-like_dom_sf"/>
</dbReference>
<evidence type="ECO:0000256" key="7">
    <source>
        <dbReference type="ARBA" id="ARBA00023268"/>
    </source>
</evidence>
<dbReference type="SMART" id="SM00798">
    <property type="entry name" value="AICARFT_IMPCHas"/>
    <property type="match status" value="1"/>
</dbReference>
<keyword evidence="11" id="KW-1185">Reference proteome</keyword>
<dbReference type="InterPro" id="IPR016193">
    <property type="entry name" value="Cytidine_deaminase-like"/>
</dbReference>
<name>A0ABW5PLQ0_9BACI</name>
<dbReference type="Pfam" id="PF01808">
    <property type="entry name" value="AICARFT_IMPCHas"/>
    <property type="match status" value="1"/>
</dbReference>
<organism evidence="10 11">
    <name type="scientific">Terrilactibacillus laevilacticus</name>
    <dbReference type="NCBI Taxonomy" id="1380157"/>
    <lineage>
        <taxon>Bacteria</taxon>
        <taxon>Bacillati</taxon>
        <taxon>Bacillota</taxon>
        <taxon>Bacilli</taxon>
        <taxon>Bacillales</taxon>
        <taxon>Bacillaceae</taxon>
        <taxon>Terrilactibacillus</taxon>
    </lineage>
</organism>
<keyword evidence="5 8" id="KW-0658">Purine biosynthesis</keyword>
<dbReference type="RefSeq" id="WP_141191121.1">
    <property type="nucleotide sequence ID" value="NZ_JBHUMR010000001.1"/>
</dbReference>
<dbReference type="NCBIfam" id="TIGR00355">
    <property type="entry name" value="purH"/>
    <property type="match status" value="1"/>
</dbReference>
<dbReference type="PANTHER" id="PTHR11692:SF0">
    <property type="entry name" value="BIFUNCTIONAL PURINE BIOSYNTHESIS PROTEIN ATIC"/>
    <property type="match status" value="1"/>
</dbReference>
<evidence type="ECO:0000256" key="4">
    <source>
        <dbReference type="ARBA" id="ARBA00022679"/>
    </source>
</evidence>
<dbReference type="EC" id="2.1.2.3" evidence="8"/>
<dbReference type="NCBIfam" id="NF002049">
    <property type="entry name" value="PRK00881.1"/>
    <property type="match status" value="1"/>
</dbReference>
<accession>A0ABW5PLQ0</accession>
<dbReference type="EC" id="3.5.4.10" evidence="8"/>
<comment type="catalytic activity">
    <reaction evidence="8">
        <text>IMP + H2O = 5-formamido-1-(5-phospho-D-ribosyl)imidazole-4-carboxamide</text>
        <dbReference type="Rhea" id="RHEA:18445"/>
        <dbReference type="ChEBI" id="CHEBI:15377"/>
        <dbReference type="ChEBI" id="CHEBI:58053"/>
        <dbReference type="ChEBI" id="CHEBI:58467"/>
        <dbReference type="EC" id="3.5.4.10"/>
    </reaction>
</comment>
<dbReference type="SUPFAM" id="SSF53927">
    <property type="entry name" value="Cytidine deaminase-like"/>
    <property type="match status" value="1"/>
</dbReference>
<dbReference type="CDD" id="cd01421">
    <property type="entry name" value="IMPCH"/>
    <property type="match status" value="1"/>
</dbReference>
<comment type="pathway">
    <text evidence="2 8">Purine metabolism; IMP biosynthesis via de novo pathway; 5-formamido-1-(5-phospho-D-ribosyl)imidazole-4-carboxamide from 5-amino-1-(5-phospho-D-ribosyl)imidazole-4-carboxamide (10-formyl THF route): step 1/1.</text>
</comment>
<dbReference type="Gene3D" id="3.40.140.20">
    <property type="match status" value="2"/>
</dbReference>
<protein>
    <recommendedName>
        <fullName evidence="8">Bifunctional purine biosynthesis protein PurH</fullName>
    </recommendedName>
    <domain>
        <recommendedName>
            <fullName evidence="8">Phosphoribosylaminoimidazolecarboxamide formyltransferase</fullName>
            <ecNumber evidence="8">2.1.2.3</ecNumber>
        </recommendedName>
        <alternativeName>
            <fullName evidence="8">AICAR transformylase</fullName>
        </alternativeName>
    </domain>
    <domain>
        <recommendedName>
            <fullName evidence="8">IMP cyclohydrolase</fullName>
            <ecNumber evidence="8">3.5.4.10</ecNumber>
        </recommendedName>
        <alternativeName>
            <fullName evidence="8">ATIC</fullName>
        </alternativeName>
        <alternativeName>
            <fullName evidence="8">IMP synthase</fullName>
        </alternativeName>
        <alternativeName>
            <fullName evidence="8">Inosinicase</fullName>
        </alternativeName>
    </domain>
</protein>
<dbReference type="GO" id="GO:0003937">
    <property type="term" value="F:IMP cyclohydrolase activity"/>
    <property type="evidence" value="ECO:0007669"/>
    <property type="project" value="UniProtKB-EC"/>
</dbReference>
<comment type="pathway">
    <text evidence="1 8">Purine metabolism; IMP biosynthesis via de novo pathway; IMP from 5-formamido-1-(5-phospho-D-ribosyl)imidazole-4-carboxamide: step 1/1.</text>
</comment>
<dbReference type="EMBL" id="JBHUMR010000001">
    <property type="protein sequence ID" value="MFD2615886.1"/>
    <property type="molecule type" value="Genomic_DNA"/>
</dbReference>
<sequence length="512" mass="56053">MTAKRALISVSDKTGLIPFVKKLVEKNIEIISTGGTRQLFVDNGIPVKTVDEVTGFPEILDGRVKTLHPMIHGGLLAVRENPEHVKTIKEHNIHPIDFVVVNLYPFKETISRPDVAYADAVENIDIGGPSMLRSAAKNHRDVTVVCDPSDYSAVLEAMNDEGEVPFEIKQKLAAKVFRHTAAYDALIADYFTKQVGEEYPEKLTVTYEKKQALRYGENPHQSAAFYSEPLKNQSTIAEAVQLHGKELSYNNIKDADAALGIVKEFKDPAAVAVKHMNPCGIGIGETINAAFDKAFDADPVSIFGGIIALNREVDAELAEKLHKIFLEIVIAPSFTQEALDILEKKKNLRLLTIEFTDDQNTVPQYTSVRGGLLVQDLDTKGLDGVELKVVTKREPTEEELKQLKFAWKAVKHVKSNAIVLVKDDQTVGIGAGQMNRVGAAKIAIEQAGDKAKGSVLSSDAFFPMNDTVETAAKAGITAIIQPGGSIRDQESIDMADKYGIAMVTTGIRHFKH</sequence>
<proteinExistence type="inferred from homology"/>